<comment type="caution">
    <text evidence="5">The sequence shown here is derived from an EMBL/GenBank/DDBJ whole genome shotgun (WGS) entry which is preliminary data.</text>
</comment>
<accession>A0AAN8V8U9</accession>
<dbReference type="Gene3D" id="2.60.40.790">
    <property type="match status" value="1"/>
</dbReference>
<feature type="domain" description="SHSP" evidence="4">
    <location>
        <begin position="72"/>
        <end position="179"/>
    </location>
</feature>
<dbReference type="AlphaFoldDB" id="A0AAN8V8U9"/>
<proteinExistence type="inferred from homology"/>
<evidence type="ECO:0000313" key="6">
    <source>
        <dbReference type="Proteomes" id="UP001370490"/>
    </source>
</evidence>
<evidence type="ECO:0000259" key="4">
    <source>
        <dbReference type="PROSITE" id="PS01031"/>
    </source>
</evidence>
<dbReference type="SUPFAM" id="SSF49764">
    <property type="entry name" value="HSP20-like chaperones"/>
    <property type="match status" value="1"/>
</dbReference>
<evidence type="ECO:0000313" key="5">
    <source>
        <dbReference type="EMBL" id="KAK6928989.1"/>
    </source>
</evidence>
<feature type="compositionally biased region" description="Basic and acidic residues" evidence="3">
    <location>
        <begin position="276"/>
        <end position="287"/>
    </location>
</feature>
<comment type="similarity">
    <text evidence="1 2">Belongs to the small heat shock protein (HSP20) family.</text>
</comment>
<gene>
    <name evidence="5" type="ORF">RJ641_005194</name>
</gene>
<feature type="compositionally biased region" description="Basic and acidic residues" evidence="3">
    <location>
        <begin position="233"/>
        <end position="246"/>
    </location>
</feature>
<evidence type="ECO:0000256" key="2">
    <source>
        <dbReference type="RuleBase" id="RU003616"/>
    </source>
</evidence>
<dbReference type="InterPro" id="IPR002068">
    <property type="entry name" value="A-crystallin/Hsp20_dom"/>
</dbReference>
<dbReference type="Proteomes" id="UP001370490">
    <property type="component" value="Unassembled WGS sequence"/>
</dbReference>
<organism evidence="5 6">
    <name type="scientific">Dillenia turbinata</name>
    <dbReference type="NCBI Taxonomy" id="194707"/>
    <lineage>
        <taxon>Eukaryota</taxon>
        <taxon>Viridiplantae</taxon>
        <taxon>Streptophyta</taxon>
        <taxon>Embryophyta</taxon>
        <taxon>Tracheophyta</taxon>
        <taxon>Spermatophyta</taxon>
        <taxon>Magnoliopsida</taxon>
        <taxon>eudicotyledons</taxon>
        <taxon>Gunneridae</taxon>
        <taxon>Pentapetalae</taxon>
        <taxon>Dilleniales</taxon>
        <taxon>Dilleniaceae</taxon>
        <taxon>Dillenia</taxon>
    </lineage>
</organism>
<sequence>MFLLRAVKGLVIADFLAHHLSHEEQAHVKEVQLFGLTPWYLAFDKSASLPHREPEIKGQKVKAQDMATRLIAAMSNFYPSSEWIQDKRTYLLRIYLPGFKEEQIEVKTHSSGTLKVRGQRCSKFSRQIQFQQVYIVPPKCEVSQIRYHFRGEVLSVRMPKESFQFCALPERKTTLIGEASFSQGEAPLESASTTFGVVNKIVEKQVIKETKLNTAVEAMPQGSNDYLPPGDAKSSEIDAKEERQTEDVNMADAYRIQDETPLKSTSFSTAPNQASHTDEMEETKTEASTETMPQKGNAVLASESNFKEDDLSSSQNFILESEAQKIVLEIGVNEAKEKFAELETRNEKRIQNSHEQEKETKQETCSVDDCQKIVKNAVKSIHRRVLVETGVTVLVIMVFGVLIL</sequence>
<evidence type="ECO:0000256" key="1">
    <source>
        <dbReference type="PROSITE-ProRule" id="PRU00285"/>
    </source>
</evidence>
<feature type="region of interest" description="Disordered" evidence="3">
    <location>
        <begin position="219"/>
        <end position="293"/>
    </location>
</feature>
<dbReference type="Pfam" id="PF00011">
    <property type="entry name" value="HSP20"/>
    <property type="match status" value="1"/>
</dbReference>
<feature type="compositionally biased region" description="Polar residues" evidence="3">
    <location>
        <begin position="262"/>
        <end position="275"/>
    </location>
</feature>
<dbReference type="CDD" id="cd00298">
    <property type="entry name" value="ACD_sHsps_p23-like"/>
    <property type="match status" value="1"/>
</dbReference>
<evidence type="ECO:0000256" key="3">
    <source>
        <dbReference type="SAM" id="MobiDB-lite"/>
    </source>
</evidence>
<reference evidence="5 6" key="1">
    <citation type="submission" date="2023-12" db="EMBL/GenBank/DDBJ databases">
        <title>A high-quality genome assembly for Dillenia turbinata (Dilleniales).</title>
        <authorList>
            <person name="Chanderbali A."/>
        </authorList>
    </citation>
    <scope>NUCLEOTIDE SEQUENCE [LARGE SCALE GENOMIC DNA]</scope>
    <source>
        <strain evidence="5">LSX21</strain>
        <tissue evidence="5">Leaf</tissue>
    </source>
</reference>
<keyword evidence="6" id="KW-1185">Reference proteome</keyword>
<name>A0AAN8V8U9_9MAGN</name>
<protein>
    <submittedName>
        <fullName evidence="5">Alpha crystallin/Hsp20 domain</fullName>
    </submittedName>
</protein>
<dbReference type="EMBL" id="JBAMMX010000013">
    <property type="protein sequence ID" value="KAK6928989.1"/>
    <property type="molecule type" value="Genomic_DNA"/>
</dbReference>
<dbReference type="InterPro" id="IPR008978">
    <property type="entry name" value="HSP20-like_chaperone"/>
</dbReference>
<dbReference type="PROSITE" id="PS01031">
    <property type="entry name" value="SHSP"/>
    <property type="match status" value="1"/>
</dbReference>